<dbReference type="SUPFAM" id="SSF56436">
    <property type="entry name" value="C-type lectin-like"/>
    <property type="match status" value="1"/>
</dbReference>
<evidence type="ECO:0000313" key="2">
    <source>
        <dbReference type="EMBL" id="GIF58073.1"/>
    </source>
</evidence>
<dbReference type="Proteomes" id="UP000624325">
    <property type="component" value="Unassembled WGS sequence"/>
</dbReference>
<comment type="caution">
    <text evidence="2">The sequence shown here is derived from an EMBL/GenBank/DDBJ whole genome shotgun (WGS) entry which is preliminary data.</text>
</comment>
<dbReference type="InterPro" id="IPR042095">
    <property type="entry name" value="SUMF_sf"/>
</dbReference>
<keyword evidence="3" id="KW-1185">Reference proteome</keyword>
<proteinExistence type="predicted"/>
<dbReference type="EMBL" id="BONC01000029">
    <property type="protein sequence ID" value="GIF58073.1"/>
    <property type="molecule type" value="Genomic_DNA"/>
</dbReference>
<dbReference type="Gene3D" id="3.90.1580.10">
    <property type="entry name" value="paralog of FGE (formylglycine-generating enzyme)"/>
    <property type="match status" value="1"/>
</dbReference>
<protein>
    <recommendedName>
        <fullName evidence="4">XRE family transcriptional regulator</fullName>
    </recommendedName>
</protein>
<feature type="coiled-coil region" evidence="1">
    <location>
        <begin position="10"/>
        <end position="37"/>
    </location>
</feature>
<keyword evidence="1" id="KW-0175">Coiled coil</keyword>
<evidence type="ECO:0000256" key="1">
    <source>
        <dbReference type="SAM" id="Coils"/>
    </source>
</evidence>
<sequence length="546" mass="61723">MPPGLPAPQAEDPSARLAELRDRLAELRRDYQGHTSLREIAKRTGPDGITYTTVDAVLKCERLPQLESLRKVVAALGGDKAMFEALHTAAGQRRPEVPAKARPAHVRVNTEAWFPVLARTGVSEGLLRGLPAGDVEPDLAELDAFVRGSLPAIQLDVQTAFQSRVFRVDSAAMFWIVMLVDSILTGDRVGERRWLLSTTDEVKRRHPEEFERVREVWQWTFDTYLRSSADGLLEWFVDEAIGAAGDDHNRLYRGLSLLLDVAKKDPPSVQLIRAALQRRDDELRADGAGPKMLGKLRVLIVGADHDHYTEGELAFRDKLVPFPPTEVRPYEFRAMRYPLRVADVEAILGRPLDGGPALPFVLDQPPGDDAFRGLSQELTRIISSVPPFEDEGKWRWDIPTVAEWLTLADCVDQPYPWGWEPPTPKHANLKWTVESRLSPVETFLEGKTKAGVYDCCGGVHEIVRELPHERFETDQRFEAAFRIAGGSYWTPPAWVDCQGFRRLSRQVRGGPRSTVGIRLIVYREADEEPRWRSLKAFRVARQFRDH</sequence>
<reference evidence="2 3" key="1">
    <citation type="submission" date="2021-01" db="EMBL/GenBank/DDBJ databases">
        <title>Whole genome shotgun sequence of Asanoa iriomotensis NBRC 100142.</title>
        <authorList>
            <person name="Komaki H."/>
            <person name="Tamura T."/>
        </authorList>
    </citation>
    <scope>NUCLEOTIDE SEQUENCE [LARGE SCALE GENOMIC DNA]</scope>
    <source>
        <strain evidence="2 3">NBRC 100142</strain>
    </source>
</reference>
<dbReference type="RefSeq" id="WP_203704421.1">
    <property type="nucleotide sequence ID" value="NZ_BAAALU010000015.1"/>
</dbReference>
<accession>A0ABQ4C5L4</accession>
<name>A0ABQ4C5L4_9ACTN</name>
<evidence type="ECO:0000313" key="3">
    <source>
        <dbReference type="Proteomes" id="UP000624325"/>
    </source>
</evidence>
<gene>
    <name evidence="2" type="ORF">Air01nite_41680</name>
</gene>
<dbReference type="InterPro" id="IPR016187">
    <property type="entry name" value="CTDL_fold"/>
</dbReference>
<evidence type="ECO:0008006" key="4">
    <source>
        <dbReference type="Google" id="ProtNLM"/>
    </source>
</evidence>
<organism evidence="2 3">
    <name type="scientific">Asanoa iriomotensis</name>
    <dbReference type="NCBI Taxonomy" id="234613"/>
    <lineage>
        <taxon>Bacteria</taxon>
        <taxon>Bacillati</taxon>
        <taxon>Actinomycetota</taxon>
        <taxon>Actinomycetes</taxon>
        <taxon>Micromonosporales</taxon>
        <taxon>Micromonosporaceae</taxon>
        <taxon>Asanoa</taxon>
    </lineage>
</organism>